<evidence type="ECO:0000313" key="2">
    <source>
        <dbReference type="Proteomes" id="UP001141259"/>
    </source>
</evidence>
<comment type="caution">
    <text evidence="1">The sequence shown here is derived from an EMBL/GenBank/DDBJ whole genome shotgun (WGS) entry which is preliminary data.</text>
</comment>
<sequence>MSRGTQGRKQPLHRPIVVVRSLRGPHGTDLGPVQKAVVQACRGLPQMTDPLEVELTLSSAVPPGVADEKFWVELIDHAVALPSRRNLALLRAMAVLLTGRSGEWAVAFAPPVVDSLAVRGSWICDRSLDAGYLALLCTYAHGSDEHAMVFLIDEVAGGVIRNAFVTRDVDVARERMGALEEINPAAAHWMLAKSYSRLDRRPGLTVDPEVHRTRLLANRRIALAFG</sequence>
<dbReference type="EMBL" id="JANYMP010000002">
    <property type="protein sequence ID" value="MCS7476114.1"/>
    <property type="molecule type" value="Genomic_DNA"/>
</dbReference>
<organism evidence="1 2">
    <name type="scientific">Umezawaea endophytica</name>
    <dbReference type="NCBI Taxonomy" id="1654476"/>
    <lineage>
        <taxon>Bacteria</taxon>
        <taxon>Bacillati</taxon>
        <taxon>Actinomycetota</taxon>
        <taxon>Actinomycetes</taxon>
        <taxon>Pseudonocardiales</taxon>
        <taxon>Pseudonocardiaceae</taxon>
        <taxon>Umezawaea</taxon>
    </lineage>
</organism>
<gene>
    <name evidence="1" type="ORF">NZH93_04540</name>
</gene>
<dbReference type="AlphaFoldDB" id="A0A9X2ZY70"/>
<accession>A0A9X2ZY70</accession>
<dbReference type="RefSeq" id="WP_259621629.1">
    <property type="nucleotide sequence ID" value="NZ_JANYMP010000002.1"/>
</dbReference>
<proteinExistence type="predicted"/>
<name>A0A9X2ZY70_9PSEU</name>
<reference evidence="1" key="1">
    <citation type="submission" date="2022-08" db="EMBL/GenBank/DDBJ databases">
        <authorList>
            <person name="Tistechok S."/>
            <person name="Samborskyy M."/>
            <person name="Roman I."/>
        </authorList>
    </citation>
    <scope>NUCLEOTIDE SEQUENCE</scope>
    <source>
        <strain evidence="1">DSM 103496</strain>
    </source>
</reference>
<keyword evidence="2" id="KW-1185">Reference proteome</keyword>
<protein>
    <submittedName>
        <fullName evidence="1">Uncharacterized protein</fullName>
    </submittedName>
</protein>
<dbReference type="Proteomes" id="UP001141259">
    <property type="component" value="Unassembled WGS sequence"/>
</dbReference>
<evidence type="ECO:0000313" key="1">
    <source>
        <dbReference type="EMBL" id="MCS7476114.1"/>
    </source>
</evidence>